<evidence type="ECO:0000313" key="2">
    <source>
        <dbReference type="EMBL" id="NME69343.1"/>
    </source>
</evidence>
<proteinExistence type="predicted"/>
<dbReference type="InterPro" id="IPR047803">
    <property type="entry name" value="DCD1A/B-like"/>
</dbReference>
<dbReference type="PANTHER" id="PTHR35190">
    <property type="entry name" value="PROTEIN DCD1B"/>
    <property type="match status" value="1"/>
</dbReference>
<dbReference type="InterPro" id="IPR011990">
    <property type="entry name" value="TPR-like_helical_dom_sf"/>
</dbReference>
<dbReference type="Gene3D" id="3.60.60.10">
    <property type="entry name" value="Penicillin V Acylase, Chain A"/>
    <property type="match status" value="1"/>
</dbReference>
<dbReference type="InterPro" id="IPR047794">
    <property type="entry name" value="C45_proenzyme-like"/>
</dbReference>
<name>A0A7X9XA86_9BACT</name>
<evidence type="ECO:0000259" key="1">
    <source>
        <dbReference type="Pfam" id="PF03417"/>
    </source>
</evidence>
<dbReference type="NCBIfam" id="NF040521">
    <property type="entry name" value="C45_proenzyme"/>
    <property type="match status" value="1"/>
</dbReference>
<organism evidence="2 3">
    <name type="scientific">Flammeovirga aprica JL-4</name>
    <dbReference type="NCBI Taxonomy" id="694437"/>
    <lineage>
        <taxon>Bacteria</taxon>
        <taxon>Pseudomonadati</taxon>
        <taxon>Bacteroidota</taxon>
        <taxon>Cytophagia</taxon>
        <taxon>Cytophagales</taxon>
        <taxon>Flammeovirgaceae</taxon>
        <taxon>Flammeovirga</taxon>
    </lineage>
</organism>
<evidence type="ECO:0000313" key="3">
    <source>
        <dbReference type="Proteomes" id="UP000576082"/>
    </source>
</evidence>
<dbReference type="EMBL" id="JABANE010000040">
    <property type="protein sequence ID" value="NME69343.1"/>
    <property type="molecule type" value="Genomic_DNA"/>
</dbReference>
<keyword evidence="3" id="KW-1185">Reference proteome</keyword>
<dbReference type="RefSeq" id="WP_169657622.1">
    <property type="nucleotide sequence ID" value="NZ_JABANE010000040.1"/>
</dbReference>
<reference evidence="2 3" key="1">
    <citation type="submission" date="2020-04" db="EMBL/GenBank/DDBJ databases">
        <title>Flammeovirga sp. SR4, a novel species isolated from seawater.</title>
        <authorList>
            <person name="Wang X."/>
        </authorList>
    </citation>
    <scope>NUCLEOTIDE SEQUENCE [LARGE SCALE GENOMIC DNA]</scope>
    <source>
        <strain evidence="2 3">ATCC 23126</strain>
    </source>
</reference>
<dbReference type="Pfam" id="PF03417">
    <property type="entry name" value="AAT"/>
    <property type="match status" value="1"/>
</dbReference>
<dbReference type="InterPro" id="IPR005079">
    <property type="entry name" value="Peptidase_C45_hydrolase"/>
</dbReference>
<dbReference type="Gene3D" id="1.25.40.10">
    <property type="entry name" value="Tetratricopeptide repeat domain"/>
    <property type="match status" value="1"/>
</dbReference>
<dbReference type="AlphaFoldDB" id="A0A7X9XA86"/>
<dbReference type="Proteomes" id="UP000576082">
    <property type="component" value="Unassembled WGS sequence"/>
</dbReference>
<comment type="caution">
    <text evidence="2">The sequence shown here is derived from an EMBL/GenBank/DDBJ whole genome shotgun (WGS) entry which is preliminary data.</text>
</comment>
<feature type="domain" description="Peptidase C45 hydrolase" evidence="1">
    <location>
        <begin position="188"/>
        <end position="414"/>
    </location>
</feature>
<sequence>MNSFTKKLSFALFLLLLISITWMQSWVFIPTPEIEDISIINDKVDTLGHNRYRIKNNFIIKKQDKIWELYTEGTPFEIGYSTGALSKSFLQEQEAIFAYRMVEHAPGKHPDLARLLSAFYNRHMDNRILPEYCREMYGVSFHMNPEFDNMGSPYQRILNYHGIYDTQHSFEKMDVKVNSAFAINGSKTKDHDILIGRNFDFFLHDQHRTDKIVHFVKPEEGFKFASISWAGFIGAVSGMNETGLTVTINTAESQVPLAATMPMSLIAREILQYAQTVDEAFNIAFTKEAYVNESILISSAFDTTAIIIEKTPHGIDSIQMRNNELVCTSHLQTDDLRKPMAYDPSYASYYRAIRIQELIHQQDEFTVQDIAGILRDTDGFEDQPIGLGNAKSINSLHLHHSIIFKPETREMWLSTSHHGMEEFICYNLDSVFQSAQNFPPPRTLASETRQISEASPEHWEIYHNYKQFKGMAFQFKNWNNQLPPISQHAIDEFIALNPKGYNVYEIIGDYYIKAHQSKKAAEFYKKALENEVATHQSRQYIKEKYELVMRD</sequence>
<accession>A0A7X9XA86</accession>
<protein>
    <recommendedName>
        <fullName evidence="1">Peptidase C45 hydrolase domain-containing protein</fullName>
    </recommendedName>
</protein>
<gene>
    <name evidence="2" type="ORF">HHU12_15310</name>
</gene>
<dbReference type="PANTHER" id="PTHR35190:SF2">
    <property type="entry name" value="PROTEIN DCD1B"/>
    <property type="match status" value="1"/>
</dbReference>